<reference evidence="2 3" key="1">
    <citation type="submission" date="2014-02" db="EMBL/GenBank/DDBJ databases">
        <title>Genome sequence of Paenibacillus darwinianus reveals adaptive mechanisms for survival in Antarctic soils.</title>
        <authorList>
            <person name="Dsouza M."/>
            <person name="Taylor M.W."/>
            <person name="Turner S.J."/>
            <person name="Aislabie J."/>
        </authorList>
    </citation>
    <scope>NUCLEOTIDE SEQUENCE [LARGE SCALE GENOMIC DNA]</scope>
    <source>
        <strain evidence="2 3">CE1</strain>
    </source>
</reference>
<dbReference type="Proteomes" id="UP000053750">
    <property type="component" value="Unassembled WGS sequence"/>
</dbReference>
<dbReference type="InterPro" id="IPR000361">
    <property type="entry name" value="ATAP_core_dom"/>
</dbReference>
<dbReference type="SUPFAM" id="SSF89360">
    <property type="entry name" value="HesB-like domain"/>
    <property type="match status" value="1"/>
</dbReference>
<keyword evidence="3" id="KW-1185">Reference proteome</keyword>
<dbReference type="RefSeq" id="WP_036579685.1">
    <property type="nucleotide sequence ID" value="NZ_KK082127.1"/>
</dbReference>
<gene>
    <name evidence="2" type="ORF">BG53_14040</name>
</gene>
<dbReference type="OrthoDB" id="2361087at2"/>
<proteinExistence type="predicted"/>
<organism evidence="2 3">
    <name type="scientific">Paenibacillus darwinianus</name>
    <dbReference type="NCBI Taxonomy" id="1380763"/>
    <lineage>
        <taxon>Bacteria</taxon>
        <taxon>Bacillati</taxon>
        <taxon>Bacillota</taxon>
        <taxon>Bacilli</taxon>
        <taxon>Bacillales</taxon>
        <taxon>Paenibacillaceae</taxon>
        <taxon>Paenibacillus</taxon>
    </lineage>
</organism>
<protein>
    <recommendedName>
        <fullName evidence="1">Core domain-containing protein</fullName>
    </recommendedName>
</protein>
<dbReference type="Gene3D" id="2.60.300.12">
    <property type="entry name" value="HesB-like domain"/>
    <property type="match status" value="1"/>
</dbReference>
<evidence type="ECO:0000259" key="1">
    <source>
        <dbReference type="Pfam" id="PF01521"/>
    </source>
</evidence>
<dbReference type="InterPro" id="IPR035903">
    <property type="entry name" value="HesB-like_dom_sf"/>
</dbReference>
<name>A0A9W5W864_9BACL</name>
<sequence>MKITFSPAAIERLTSELSGQSSRLKLLYDTEGCGCVMNGVPTLLRIEQPEEGDVKAVSSPYEIWYEKRYEVFFEDELKVDYRPGTPSFILRSDNQTYTTHLLLLK</sequence>
<dbReference type="EMBL" id="JFHU01000073">
    <property type="protein sequence ID" value="EXX90145.1"/>
    <property type="molecule type" value="Genomic_DNA"/>
</dbReference>
<dbReference type="AlphaFoldDB" id="A0A9W5W864"/>
<dbReference type="Pfam" id="PF01521">
    <property type="entry name" value="Fe-S_biosyn"/>
    <property type="match status" value="1"/>
</dbReference>
<comment type="caution">
    <text evidence="2">The sequence shown here is derived from an EMBL/GenBank/DDBJ whole genome shotgun (WGS) entry which is preliminary data.</text>
</comment>
<feature type="domain" description="Core" evidence="1">
    <location>
        <begin position="1"/>
        <end position="103"/>
    </location>
</feature>
<evidence type="ECO:0000313" key="3">
    <source>
        <dbReference type="Proteomes" id="UP000053750"/>
    </source>
</evidence>
<accession>A0A9W5W864</accession>
<evidence type="ECO:0000313" key="2">
    <source>
        <dbReference type="EMBL" id="EXX90145.1"/>
    </source>
</evidence>